<evidence type="ECO:0000256" key="1">
    <source>
        <dbReference type="SAM" id="MobiDB-lite"/>
    </source>
</evidence>
<comment type="caution">
    <text evidence="2">The sequence shown here is derived from an EMBL/GenBank/DDBJ whole genome shotgun (WGS) entry which is preliminary data.</text>
</comment>
<accession>A0AAP0RQ61</accession>
<proteinExistence type="predicted"/>
<dbReference type="AlphaFoldDB" id="A0AAP0RQ61"/>
<sequence length="95" mass="9277">MANSGPGASISSGFGGLGLEGMVGTEDSVGESGLPPGVGNSGVMSGDKAGGEYRGGYGNNAGDAEIVDVGKASEELVMVIKTMTIAKSEHMAAIK</sequence>
<gene>
    <name evidence="2" type="ORF">L1049_004754</name>
</gene>
<protein>
    <submittedName>
        <fullName evidence="2">Uncharacterized protein</fullName>
    </submittedName>
</protein>
<evidence type="ECO:0000313" key="2">
    <source>
        <dbReference type="EMBL" id="KAK9281848.1"/>
    </source>
</evidence>
<evidence type="ECO:0000313" key="3">
    <source>
        <dbReference type="Proteomes" id="UP001415857"/>
    </source>
</evidence>
<dbReference type="EMBL" id="JBBPBK010000007">
    <property type="protein sequence ID" value="KAK9281848.1"/>
    <property type="molecule type" value="Genomic_DNA"/>
</dbReference>
<dbReference type="Proteomes" id="UP001415857">
    <property type="component" value="Unassembled WGS sequence"/>
</dbReference>
<keyword evidence="3" id="KW-1185">Reference proteome</keyword>
<name>A0AAP0RQ61_LIQFO</name>
<feature type="region of interest" description="Disordered" evidence="1">
    <location>
        <begin position="21"/>
        <end position="46"/>
    </location>
</feature>
<reference evidence="2 3" key="1">
    <citation type="journal article" date="2024" name="Plant J.">
        <title>Genome sequences and population genomics reveal climatic adaptation and genomic divergence between two closely related sweetgum species.</title>
        <authorList>
            <person name="Xu W.Q."/>
            <person name="Ren C.Q."/>
            <person name="Zhang X.Y."/>
            <person name="Comes H.P."/>
            <person name="Liu X.H."/>
            <person name="Li Y.G."/>
            <person name="Kettle C.J."/>
            <person name="Jalonen R."/>
            <person name="Gaisberger H."/>
            <person name="Ma Y.Z."/>
            <person name="Qiu Y.X."/>
        </authorList>
    </citation>
    <scope>NUCLEOTIDE SEQUENCE [LARGE SCALE GENOMIC DNA]</scope>
    <source>
        <strain evidence="2">Hangzhou</strain>
    </source>
</reference>
<organism evidence="2 3">
    <name type="scientific">Liquidambar formosana</name>
    <name type="common">Formosan gum</name>
    <dbReference type="NCBI Taxonomy" id="63359"/>
    <lineage>
        <taxon>Eukaryota</taxon>
        <taxon>Viridiplantae</taxon>
        <taxon>Streptophyta</taxon>
        <taxon>Embryophyta</taxon>
        <taxon>Tracheophyta</taxon>
        <taxon>Spermatophyta</taxon>
        <taxon>Magnoliopsida</taxon>
        <taxon>eudicotyledons</taxon>
        <taxon>Gunneridae</taxon>
        <taxon>Pentapetalae</taxon>
        <taxon>Saxifragales</taxon>
        <taxon>Altingiaceae</taxon>
        <taxon>Liquidambar</taxon>
    </lineage>
</organism>